<dbReference type="RefSeq" id="WP_246004501.1">
    <property type="nucleotide sequence ID" value="NZ_QGTJ01000001.1"/>
</dbReference>
<feature type="transmembrane region" description="Helical" evidence="10">
    <location>
        <begin position="188"/>
        <end position="212"/>
    </location>
</feature>
<comment type="subcellular location">
    <subcellularLocation>
        <location evidence="1">Membrane</location>
        <topology evidence="1">Multi-pass membrane protein</topology>
    </subcellularLocation>
</comment>
<dbReference type="GO" id="GO:0006814">
    <property type="term" value="P:sodium ion transport"/>
    <property type="evidence" value="ECO:0007669"/>
    <property type="project" value="UniProtKB-KW"/>
</dbReference>
<keyword evidence="11" id="KW-0732">Signal</keyword>
<feature type="transmembrane region" description="Helical" evidence="10">
    <location>
        <begin position="370"/>
        <end position="392"/>
    </location>
</feature>
<evidence type="ECO:0000313" key="14">
    <source>
        <dbReference type="Proteomes" id="UP000246569"/>
    </source>
</evidence>
<gene>
    <name evidence="13" type="ORF">C7443_101420</name>
</gene>
<protein>
    <submittedName>
        <fullName evidence="13">Sodium/proton antiporter NhaS3 (CPA2 family)</fullName>
    </submittedName>
</protein>
<keyword evidence="8 10" id="KW-0472">Membrane</keyword>
<feature type="transmembrane region" description="Helical" evidence="10">
    <location>
        <begin position="93"/>
        <end position="110"/>
    </location>
</feature>
<keyword evidence="7" id="KW-0406">Ion transport</keyword>
<dbReference type="Pfam" id="PF00999">
    <property type="entry name" value="Na_H_Exchanger"/>
    <property type="match status" value="2"/>
</dbReference>
<feature type="signal peptide" evidence="11">
    <location>
        <begin position="1"/>
        <end position="29"/>
    </location>
</feature>
<keyword evidence="3" id="KW-0050">Antiport</keyword>
<evidence type="ECO:0000256" key="2">
    <source>
        <dbReference type="ARBA" id="ARBA00022448"/>
    </source>
</evidence>
<evidence type="ECO:0000256" key="9">
    <source>
        <dbReference type="ARBA" id="ARBA00023201"/>
    </source>
</evidence>
<keyword evidence="2" id="KW-0813">Transport</keyword>
<organism evidence="13 14">
    <name type="scientific">Plasticicumulans acidivorans</name>
    <dbReference type="NCBI Taxonomy" id="886464"/>
    <lineage>
        <taxon>Bacteria</taxon>
        <taxon>Pseudomonadati</taxon>
        <taxon>Pseudomonadota</taxon>
        <taxon>Gammaproteobacteria</taxon>
        <taxon>Candidatus Competibacteraceae</taxon>
        <taxon>Plasticicumulans</taxon>
    </lineage>
</organism>
<keyword evidence="9" id="KW-0739">Sodium transport</keyword>
<feature type="transmembrane region" description="Helical" evidence="10">
    <location>
        <begin position="63"/>
        <end position="81"/>
    </location>
</feature>
<dbReference type="InterPro" id="IPR006153">
    <property type="entry name" value="Cation/H_exchanger_TM"/>
</dbReference>
<dbReference type="AlphaFoldDB" id="A0A317N1C8"/>
<dbReference type="Gene3D" id="1.20.1530.20">
    <property type="match status" value="2"/>
</dbReference>
<feature type="transmembrane region" description="Helical" evidence="10">
    <location>
        <begin position="339"/>
        <end position="358"/>
    </location>
</feature>
<evidence type="ECO:0000256" key="3">
    <source>
        <dbReference type="ARBA" id="ARBA00022449"/>
    </source>
</evidence>
<evidence type="ECO:0000256" key="5">
    <source>
        <dbReference type="ARBA" id="ARBA00022989"/>
    </source>
</evidence>
<evidence type="ECO:0000256" key="1">
    <source>
        <dbReference type="ARBA" id="ARBA00004141"/>
    </source>
</evidence>
<feature type="domain" description="Cation/H+ exchanger transmembrane" evidence="12">
    <location>
        <begin position="335"/>
        <end position="452"/>
    </location>
</feature>
<feature type="transmembrane region" description="Helical" evidence="10">
    <location>
        <begin position="261"/>
        <end position="293"/>
    </location>
</feature>
<evidence type="ECO:0000256" key="6">
    <source>
        <dbReference type="ARBA" id="ARBA00023053"/>
    </source>
</evidence>
<evidence type="ECO:0000256" key="4">
    <source>
        <dbReference type="ARBA" id="ARBA00022692"/>
    </source>
</evidence>
<sequence>MKPQPPRGFRGPSLLIGLLLTLVSMPSFAGGDAHTANVFFWTALMLLAGKIGGLVERWKQPPVLGELLAGVLLGNLVLFGFDGLEPVKQDPIEGFLAQLGVVILLFQVGLESNVATMRRVGVAAFLVACAGVAAPFALGTLVVGPLLFPNLSWNGWLFLGATLTATSVGITGRVFRDMGQLHTTEAQIILGAAVIDDVIGLVILAVVSAIISTGAVDLLSVLWIVVKAVLFLGGAIALGQYSARALGRVFSRIHTGSGMKVTLAISFCLLLSALAYLIGLAPIVGAFAAGLVLDDVAFEDFADPEINGLIRSAVNDADAKTRENVEHVLLEHRQHHLDALVAPLGHFVVPLFFVYTGMQVNLSTLFDPHALLLALAVTVIAFGGKLVSGLVAGPVDKWLVGWGMAPRGEVGLIFAIVGKQLGVVSAEEFSVIVLVVILTTLLTPLILGQLLRRKAAAASTAA</sequence>
<dbReference type="InterPro" id="IPR038770">
    <property type="entry name" value="Na+/solute_symporter_sf"/>
</dbReference>
<feature type="transmembrane region" description="Helical" evidence="10">
    <location>
        <begin position="39"/>
        <end position="56"/>
    </location>
</feature>
<reference evidence="13 14" key="1">
    <citation type="submission" date="2018-05" db="EMBL/GenBank/DDBJ databases">
        <title>Genomic Encyclopedia of Type Strains, Phase IV (KMG-IV): sequencing the most valuable type-strain genomes for metagenomic binning, comparative biology and taxonomic classification.</title>
        <authorList>
            <person name="Goeker M."/>
        </authorList>
    </citation>
    <scope>NUCLEOTIDE SEQUENCE [LARGE SCALE GENOMIC DNA]</scope>
    <source>
        <strain evidence="13 14">DSM 23606</strain>
    </source>
</reference>
<evidence type="ECO:0000256" key="8">
    <source>
        <dbReference type="ARBA" id="ARBA00023136"/>
    </source>
</evidence>
<dbReference type="GO" id="GO:0015297">
    <property type="term" value="F:antiporter activity"/>
    <property type="evidence" value="ECO:0007669"/>
    <property type="project" value="UniProtKB-KW"/>
</dbReference>
<dbReference type="PANTHER" id="PTHR43562:SF3">
    <property type="entry name" value="SODIUM ION_PROTON EXCHANGER (EUROFUNG)"/>
    <property type="match status" value="1"/>
</dbReference>
<dbReference type="Proteomes" id="UP000246569">
    <property type="component" value="Unassembled WGS sequence"/>
</dbReference>
<evidence type="ECO:0000256" key="7">
    <source>
        <dbReference type="ARBA" id="ARBA00023065"/>
    </source>
</evidence>
<keyword evidence="4 10" id="KW-0812">Transmembrane</keyword>
<feature type="transmembrane region" description="Helical" evidence="10">
    <location>
        <begin position="122"/>
        <end position="144"/>
    </location>
</feature>
<feature type="domain" description="Cation/H+ exchanger transmembrane" evidence="12">
    <location>
        <begin position="47"/>
        <end position="299"/>
    </location>
</feature>
<keyword evidence="5 10" id="KW-1133">Transmembrane helix</keyword>
<keyword evidence="14" id="KW-1185">Reference proteome</keyword>
<name>A0A317N1C8_9GAMM</name>
<evidence type="ECO:0000259" key="12">
    <source>
        <dbReference type="Pfam" id="PF00999"/>
    </source>
</evidence>
<feature type="transmembrane region" description="Helical" evidence="10">
    <location>
        <begin position="218"/>
        <end position="241"/>
    </location>
</feature>
<feature type="chain" id="PRO_5016298205" evidence="11">
    <location>
        <begin position="30"/>
        <end position="462"/>
    </location>
</feature>
<dbReference type="GO" id="GO:1902600">
    <property type="term" value="P:proton transmembrane transport"/>
    <property type="evidence" value="ECO:0007669"/>
    <property type="project" value="InterPro"/>
</dbReference>
<accession>A0A317N1C8</accession>
<dbReference type="PANTHER" id="PTHR43562">
    <property type="entry name" value="NAPA-TYPE SODIUM/HYDROGEN ANTIPORTER"/>
    <property type="match status" value="1"/>
</dbReference>
<keyword evidence="6" id="KW-0915">Sodium</keyword>
<evidence type="ECO:0000256" key="10">
    <source>
        <dbReference type="SAM" id="Phobius"/>
    </source>
</evidence>
<dbReference type="EMBL" id="QGTJ01000001">
    <property type="protein sequence ID" value="PWV65934.1"/>
    <property type="molecule type" value="Genomic_DNA"/>
</dbReference>
<feature type="transmembrane region" description="Helical" evidence="10">
    <location>
        <begin position="156"/>
        <end position="176"/>
    </location>
</feature>
<evidence type="ECO:0000256" key="11">
    <source>
        <dbReference type="SAM" id="SignalP"/>
    </source>
</evidence>
<comment type="caution">
    <text evidence="13">The sequence shown here is derived from an EMBL/GenBank/DDBJ whole genome shotgun (WGS) entry which is preliminary data.</text>
</comment>
<evidence type="ECO:0000313" key="13">
    <source>
        <dbReference type="EMBL" id="PWV65934.1"/>
    </source>
</evidence>
<proteinExistence type="predicted"/>
<feature type="transmembrane region" description="Helical" evidence="10">
    <location>
        <begin position="429"/>
        <end position="447"/>
    </location>
</feature>
<dbReference type="GO" id="GO:0016020">
    <property type="term" value="C:membrane"/>
    <property type="evidence" value="ECO:0007669"/>
    <property type="project" value="UniProtKB-SubCell"/>
</dbReference>